<evidence type="ECO:0000256" key="4">
    <source>
        <dbReference type="ARBA" id="ARBA00030473"/>
    </source>
</evidence>
<reference evidence="5" key="2">
    <citation type="submission" date="2022-06" db="UniProtKB">
        <authorList>
            <consortium name="EnsemblMetazoa"/>
        </authorList>
    </citation>
    <scope>IDENTIFICATION</scope>
</reference>
<dbReference type="RefSeq" id="XP_029342226.1">
    <property type="nucleotide sequence ID" value="XM_029486366.1"/>
</dbReference>
<dbReference type="KEGG" id="api:107882419"/>
<dbReference type="GeneID" id="107882419"/>
<dbReference type="SUPFAM" id="SSF48208">
    <property type="entry name" value="Six-hairpin glycosidases"/>
    <property type="match status" value="1"/>
</dbReference>
<proteinExistence type="inferred from homology"/>
<accession>A0A8R2JMV2</accession>
<dbReference type="Gene3D" id="1.50.10.10">
    <property type="match status" value="1"/>
</dbReference>
<sequence length="62" mass="6954">MALESTGNKDANIFASKIADKWICTNYLAFKEHGIMYEKFHGKTTGSMGRSIGEYVMQEGFV</sequence>
<dbReference type="InterPro" id="IPR012341">
    <property type="entry name" value="6hp_glycosidase-like_sf"/>
</dbReference>
<dbReference type="Pfam" id="PF01204">
    <property type="entry name" value="Trehalase"/>
    <property type="match status" value="1"/>
</dbReference>
<evidence type="ECO:0000256" key="1">
    <source>
        <dbReference type="ARBA" id="ARBA00005615"/>
    </source>
</evidence>
<protein>
    <recommendedName>
        <fullName evidence="3">Trehalase</fullName>
        <ecNumber evidence="2">3.2.1.28</ecNumber>
    </recommendedName>
    <alternativeName>
        <fullName evidence="4">Alpha,alpha-trehalase</fullName>
    </alternativeName>
</protein>
<name>A0A8R2JMV2_ACYPI</name>
<dbReference type="Proteomes" id="UP000007819">
    <property type="component" value="Chromosome X"/>
</dbReference>
<dbReference type="OrthoDB" id="10454144at2759"/>
<comment type="similarity">
    <text evidence="1">Belongs to the glycosyl hydrolase 37 family.</text>
</comment>
<evidence type="ECO:0000256" key="3">
    <source>
        <dbReference type="ARBA" id="ARBA00019905"/>
    </source>
</evidence>
<dbReference type="GO" id="GO:0004555">
    <property type="term" value="F:alpha,alpha-trehalase activity"/>
    <property type="evidence" value="ECO:0007669"/>
    <property type="project" value="UniProtKB-EC"/>
</dbReference>
<evidence type="ECO:0000313" key="5">
    <source>
        <dbReference type="EnsemblMetazoa" id="XP_029342226.1"/>
    </source>
</evidence>
<dbReference type="EC" id="3.2.1.28" evidence="2"/>
<dbReference type="EnsemblMetazoa" id="XM_029486366.1">
    <property type="protein sequence ID" value="XP_029342226.1"/>
    <property type="gene ID" value="LOC107882419"/>
</dbReference>
<dbReference type="GO" id="GO:0005991">
    <property type="term" value="P:trehalose metabolic process"/>
    <property type="evidence" value="ECO:0007669"/>
    <property type="project" value="InterPro"/>
</dbReference>
<dbReference type="InterPro" id="IPR008928">
    <property type="entry name" value="6-hairpin_glycosidase_sf"/>
</dbReference>
<organism evidence="5 6">
    <name type="scientific">Acyrthosiphon pisum</name>
    <name type="common">Pea aphid</name>
    <dbReference type="NCBI Taxonomy" id="7029"/>
    <lineage>
        <taxon>Eukaryota</taxon>
        <taxon>Metazoa</taxon>
        <taxon>Ecdysozoa</taxon>
        <taxon>Arthropoda</taxon>
        <taxon>Hexapoda</taxon>
        <taxon>Insecta</taxon>
        <taxon>Pterygota</taxon>
        <taxon>Neoptera</taxon>
        <taxon>Paraneoptera</taxon>
        <taxon>Hemiptera</taxon>
        <taxon>Sternorrhyncha</taxon>
        <taxon>Aphidomorpha</taxon>
        <taxon>Aphidoidea</taxon>
        <taxon>Aphididae</taxon>
        <taxon>Macrosiphini</taxon>
        <taxon>Acyrthosiphon</taxon>
    </lineage>
</organism>
<reference evidence="6" key="1">
    <citation type="submission" date="2010-06" db="EMBL/GenBank/DDBJ databases">
        <authorList>
            <person name="Jiang H."/>
            <person name="Abraham K."/>
            <person name="Ali S."/>
            <person name="Alsbrooks S.L."/>
            <person name="Anim B.N."/>
            <person name="Anosike U.S."/>
            <person name="Attaway T."/>
            <person name="Bandaranaike D.P."/>
            <person name="Battles P.K."/>
            <person name="Bell S.N."/>
            <person name="Bell A.V."/>
            <person name="Beltran B."/>
            <person name="Bickham C."/>
            <person name="Bustamante Y."/>
            <person name="Caleb T."/>
            <person name="Canada A."/>
            <person name="Cardenas V."/>
            <person name="Carter K."/>
            <person name="Chacko J."/>
            <person name="Chandrabose M.N."/>
            <person name="Chavez D."/>
            <person name="Chavez A."/>
            <person name="Chen L."/>
            <person name="Chu H.-S."/>
            <person name="Claassen K.J."/>
            <person name="Cockrell R."/>
            <person name="Collins M."/>
            <person name="Cooper J.A."/>
            <person name="Cree A."/>
            <person name="Curry S.M."/>
            <person name="Da Y."/>
            <person name="Dao M.D."/>
            <person name="Das B."/>
            <person name="Davila M.-L."/>
            <person name="Davy-Carroll L."/>
            <person name="Denson S."/>
            <person name="Dinh H."/>
            <person name="Ebong V.E."/>
            <person name="Edwards J.R."/>
            <person name="Egan A."/>
            <person name="El-Daye J."/>
            <person name="Escobedo L."/>
            <person name="Fernandez S."/>
            <person name="Fernando P.R."/>
            <person name="Flagg N."/>
            <person name="Forbes L.D."/>
            <person name="Fowler R.G."/>
            <person name="Fu Q."/>
            <person name="Gabisi R.A."/>
            <person name="Ganer J."/>
            <person name="Garbino Pronczuk A."/>
            <person name="Garcia R.M."/>
            <person name="Garner T."/>
            <person name="Garrett T.E."/>
            <person name="Gonzalez D.A."/>
            <person name="Hamid H."/>
            <person name="Hawkins E.S."/>
            <person name="Hirani K."/>
            <person name="Hogues M.E."/>
            <person name="Hollins B."/>
            <person name="Hsiao C.-H."/>
            <person name="Jabil R."/>
            <person name="James M.L."/>
            <person name="Jhangiani S.N."/>
            <person name="Johnson B."/>
            <person name="Johnson Q."/>
            <person name="Joshi V."/>
            <person name="Kalu J.B."/>
            <person name="Kam C."/>
            <person name="Kashfia A."/>
            <person name="Keebler J."/>
            <person name="Kisamo H."/>
            <person name="Kovar C.L."/>
            <person name="Lago L.A."/>
            <person name="Lai C.-Y."/>
            <person name="Laidlaw J."/>
            <person name="Lara F."/>
            <person name="Le T.-K."/>
            <person name="Lee S.L."/>
            <person name="Legall F.H."/>
            <person name="Lemon S.J."/>
            <person name="Lewis L.R."/>
            <person name="Li B."/>
            <person name="Liu Y."/>
            <person name="Liu Y.-S."/>
            <person name="Lopez J."/>
            <person name="Lozado R.J."/>
            <person name="Lu J."/>
            <person name="Madu R.C."/>
            <person name="Maheshwari M."/>
            <person name="Maheshwari R."/>
            <person name="Malloy K."/>
            <person name="Martinez E."/>
            <person name="Mathew T."/>
            <person name="Mercado I.C."/>
            <person name="Mercado C."/>
            <person name="Meyer B."/>
            <person name="Montgomery K."/>
            <person name="Morgan M.B."/>
            <person name="Munidasa M."/>
            <person name="Nazareth L.V."/>
            <person name="Nelson J."/>
            <person name="Ng B.M."/>
            <person name="Nguyen N.B."/>
            <person name="Nguyen P.Q."/>
            <person name="Nguyen T."/>
            <person name="Obregon M."/>
            <person name="Okwuonu G.O."/>
            <person name="Onwere C.G."/>
            <person name="Orozco G."/>
            <person name="Parra A."/>
            <person name="Patel S."/>
            <person name="Patil S."/>
            <person name="Perez A."/>
            <person name="Perez Y."/>
            <person name="Pham C."/>
            <person name="Primus E.L."/>
            <person name="Pu L.-L."/>
            <person name="Puazo M."/>
            <person name="Qin X."/>
            <person name="Quiroz J.B."/>
            <person name="Reese J."/>
            <person name="Richards S."/>
            <person name="Rives C.M."/>
            <person name="Robberts R."/>
            <person name="Ruiz S.J."/>
            <person name="Ruiz M.J."/>
            <person name="Santibanez J."/>
            <person name="Schneider B.W."/>
            <person name="Sisson I."/>
            <person name="Smith M."/>
            <person name="Sodergren E."/>
            <person name="Song X.-Z."/>
            <person name="Song B.B."/>
            <person name="Summersgill H."/>
            <person name="Thelus R."/>
            <person name="Thornton R.D."/>
            <person name="Trejos Z.Y."/>
            <person name="Usmani K."/>
            <person name="Vattathil S."/>
            <person name="Villasana D."/>
            <person name="Walker D.L."/>
            <person name="Wang S."/>
            <person name="Wang K."/>
            <person name="White C.S."/>
            <person name="Williams A.C."/>
            <person name="Williamson J."/>
            <person name="Wilson K."/>
            <person name="Woghiren I.O."/>
            <person name="Woodworth J.R."/>
            <person name="Worley K.C."/>
            <person name="Wright R.A."/>
            <person name="Wu W."/>
            <person name="Young L."/>
            <person name="Zhang L."/>
            <person name="Zhang J."/>
            <person name="Zhu Y."/>
            <person name="Muzny D.M."/>
            <person name="Weinstock G."/>
            <person name="Gibbs R.A."/>
        </authorList>
    </citation>
    <scope>NUCLEOTIDE SEQUENCE [LARGE SCALE GENOMIC DNA]</scope>
    <source>
        <strain evidence="6">LSR1</strain>
    </source>
</reference>
<evidence type="ECO:0000313" key="6">
    <source>
        <dbReference type="Proteomes" id="UP000007819"/>
    </source>
</evidence>
<keyword evidence="6" id="KW-1185">Reference proteome</keyword>
<dbReference type="InterPro" id="IPR001661">
    <property type="entry name" value="Glyco_hydro_37"/>
</dbReference>
<dbReference type="AlphaFoldDB" id="A0A8R2JMV2"/>
<evidence type="ECO:0000256" key="2">
    <source>
        <dbReference type="ARBA" id="ARBA00012757"/>
    </source>
</evidence>